<name>A0A077YXY0_TRITR</name>
<dbReference type="OrthoDB" id="2415936at2759"/>
<dbReference type="InterPro" id="IPR050618">
    <property type="entry name" value="Ubq-SigPath_Reg"/>
</dbReference>
<dbReference type="PANTHER" id="PTHR12864">
    <property type="entry name" value="RAN BINDING PROTEIN 9-RELATED"/>
    <property type="match status" value="1"/>
</dbReference>
<organism evidence="2 3">
    <name type="scientific">Trichuris trichiura</name>
    <name type="common">Whipworm</name>
    <name type="synonym">Trichocephalus trichiurus</name>
    <dbReference type="NCBI Taxonomy" id="36087"/>
    <lineage>
        <taxon>Eukaryota</taxon>
        <taxon>Metazoa</taxon>
        <taxon>Ecdysozoa</taxon>
        <taxon>Nematoda</taxon>
        <taxon>Enoplea</taxon>
        <taxon>Dorylaimia</taxon>
        <taxon>Trichinellida</taxon>
        <taxon>Trichuridae</taxon>
        <taxon>Trichuris</taxon>
    </lineage>
</organism>
<proteinExistence type="predicted"/>
<dbReference type="InterPro" id="IPR006595">
    <property type="entry name" value="CTLH_C"/>
</dbReference>
<dbReference type="Proteomes" id="UP000030665">
    <property type="component" value="Unassembled WGS sequence"/>
</dbReference>
<evidence type="ECO:0000259" key="1">
    <source>
        <dbReference type="PROSITE" id="PS50897"/>
    </source>
</evidence>
<dbReference type="SMART" id="SM00757">
    <property type="entry name" value="CRA"/>
    <property type="match status" value="1"/>
</dbReference>
<gene>
    <name evidence="2" type="ORF">TTRE_0000123901</name>
</gene>
<dbReference type="InterPro" id="IPR024964">
    <property type="entry name" value="CTLH/CRA"/>
</dbReference>
<dbReference type="EMBL" id="HG805837">
    <property type="protein sequence ID" value="CDW52977.1"/>
    <property type="molecule type" value="Genomic_DNA"/>
</dbReference>
<sequence length="224" mass="25530">MASCVQDLMKKLLKDPDLDDSTQMDECVLEFLGRAGFSAVHSQFKTERLARSANDDSALESTREIEQHLLNGDIDSAIRFIVSRKPELLDDNPDVLFILLKQQFVELIRSKEADAALVFAQDYLSEKAVNNTQVLEDLEKICGLMAFENPESSMFAEYMKPYQRIRVLNAVNNLWLLSELGKGDSDFDLVFKFIEWAQSVLQERNIPFPKLADYAADEGHREDS</sequence>
<evidence type="ECO:0000313" key="2">
    <source>
        <dbReference type="EMBL" id="CDW52977.1"/>
    </source>
</evidence>
<dbReference type="AlphaFoldDB" id="A0A077YXY0"/>
<dbReference type="PROSITE" id="PS50897">
    <property type="entry name" value="CTLH"/>
    <property type="match status" value="1"/>
</dbReference>
<dbReference type="Pfam" id="PF10607">
    <property type="entry name" value="CTLH"/>
    <property type="match status" value="1"/>
</dbReference>
<feature type="domain" description="CTLH" evidence="1">
    <location>
        <begin position="58"/>
        <end position="115"/>
    </location>
</feature>
<dbReference type="SMART" id="SM00668">
    <property type="entry name" value="CTLH"/>
    <property type="match status" value="1"/>
</dbReference>
<keyword evidence="3" id="KW-1185">Reference proteome</keyword>
<dbReference type="InterPro" id="IPR013144">
    <property type="entry name" value="CRA_dom"/>
</dbReference>
<reference evidence="2" key="2">
    <citation type="submission" date="2014-03" db="EMBL/GenBank/DDBJ databases">
        <title>The whipworm genome and dual-species transcriptomics of an intimate host-pathogen interaction.</title>
        <authorList>
            <person name="Foth B.J."/>
            <person name="Tsai I.J."/>
            <person name="Reid A.J."/>
            <person name="Bancroft A.J."/>
            <person name="Nichol S."/>
            <person name="Tracey A."/>
            <person name="Holroyd N."/>
            <person name="Cotton J.A."/>
            <person name="Stanley E.J."/>
            <person name="Zarowiecki M."/>
            <person name="Liu J.Z."/>
            <person name="Huckvale T."/>
            <person name="Cooper P.J."/>
            <person name="Grencis R.K."/>
            <person name="Berriman M."/>
        </authorList>
    </citation>
    <scope>NUCLEOTIDE SEQUENCE [LARGE SCALE GENOMIC DNA]</scope>
</reference>
<accession>A0A077YXY0</accession>
<reference evidence="2" key="1">
    <citation type="submission" date="2014-01" db="EMBL/GenBank/DDBJ databases">
        <authorList>
            <person name="Aslett M."/>
        </authorList>
    </citation>
    <scope>NUCLEOTIDE SEQUENCE</scope>
</reference>
<dbReference type="STRING" id="36087.A0A077YXY0"/>
<protein>
    <submittedName>
        <fullName evidence="2">Glucose-induced degradation protein 8 homolog</fullName>
    </submittedName>
</protein>
<evidence type="ECO:0000313" key="3">
    <source>
        <dbReference type="Proteomes" id="UP000030665"/>
    </source>
</evidence>